<dbReference type="Gene3D" id="1.20.1250.20">
    <property type="entry name" value="MFS general substrate transporter like domains"/>
    <property type="match status" value="1"/>
</dbReference>
<comment type="subcellular location">
    <subcellularLocation>
        <location evidence="1">Membrane</location>
        <topology evidence="1">Multi-pass membrane protein</topology>
    </subcellularLocation>
</comment>
<evidence type="ECO:0000256" key="5">
    <source>
        <dbReference type="ARBA" id="ARBA00023136"/>
    </source>
</evidence>
<reference evidence="8" key="2">
    <citation type="submission" date="2015-01" db="EMBL/GenBank/DDBJ databases">
        <title>Evolutionary Origins and Diversification of the Mycorrhizal Mutualists.</title>
        <authorList>
            <consortium name="DOE Joint Genome Institute"/>
            <consortium name="Mycorrhizal Genomics Consortium"/>
            <person name="Kohler A."/>
            <person name="Kuo A."/>
            <person name="Nagy L.G."/>
            <person name="Floudas D."/>
            <person name="Copeland A."/>
            <person name="Barry K.W."/>
            <person name="Cichocki N."/>
            <person name="Veneault-Fourrey C."/>
            <person name="LaButti K."/>
            <person name="Lindquist E.A."/>
            <person name="Lipzen A."/>
            <person name="Lundell T."/>
            <person name="Morin E."/>
            <person name="Murat C."/>
            <person name="Riley R."/>
            <person name="Ohm R."/>
            <person name="Sun H."/>
            <person name="Tunlid A."/>
            <person name="Henrissat B."/>
            <person name="Grigoriev I.V."/>
            <person name="Hibbett D.S."/>
            <person name="Martin F."/>
        </authorList>
    </citation>
    <scope>NUCLEOTIDE SEQUENCE [LARGE SCALE GENOMIC DNA]</scope>
    <source>
        <strain evidence="8">F 1598</strain>
    </source>
</reference>
<keyword evidence="3 6" id="KW-0812">Transmembrane</keyword>
<evidence type="ECO:0000313" key="7">
    <source>
        <dbReference type="EMBL" id="KIM77976.1"/>
    </source>
</evidence>
<feature type="transmembrane region" description="Helical" evidence="6">
    <location>
        <begin position="107"/>
        <end position="125"/>
    </location>
</feature>
<dbReference type="SUPFAM" id="SSF103473">
    <property type="entry name" value="MFS general substrate transporter"/>
    <property type="match status" value="1"/>
</dbReference>
<feature type="transmembrane region" description="Helical" evidence="6">
    <location>
        <begin position="282"/>
        <end position="303"/>
    </location>
</feature>
<dbReference type="Pfam" id="PF07690">
    <property type="entry name" value="MFS_1"/>
    <property type="match status" value="1"/>
</dbReference>
<dbReference type="InterPro" id="IPR011701">
    <property type="entry name" value="MFS"/>
</dbReference>
<dbReference type="InParanoid" id="A0A0C3FDL3"/>
<dbReference type="InterPro" id="IPR036259">
    <property type="entry name" value="MFS_trans_sf"/>
</dbReference>
<dbReference type="PANTHER" id="PTHR23504">
    <property type="entry name" value="MAJOR FACILITATOR SUPERFAMILY DOMAIN-CONTAINING PROTEIN 10"/>
    <property type="match status" value="1"/>
</dbReference>
<evidence type="ECO:0000256" key="1">
    <source>
        <dbReference type="ARBA" id="ARBA00004141"/>
    </source>
</evidence>
<evidence type="ECO:0008006" key="9">
    <source>
        <dbReference type="Google" id="ProtNLM"/>
    </source>
</evidence>
<dbReference type="GO" id="GO:0022857">
    <property type="term" value="F:transmembrane transporter activity"/>
    <property type="evidence" value="ECO:0007669"/>
    <property type="project" value="InterPro"/>
</dbReference>
<evidence type="ECO:0000256" key="3">
    <source>
        <dbReference type="ARBA" id="ARBA00022692"/>
    </source>
</evidence>
<evidence type="ECO:0000313" key="8">
    <source>
        <dbReference type="Proteomes" id="UP000054166"/>
    </source>
</evidence>
<feature type="transmembrane region" description="Helical" evidence="6">
    <location>
        <begin position="208"/>
        <end position="230"/>
    </location>
</feature>
<sequence length="488" mass="52983">MACSNCDETQLLLSDNSLKSQQTVKTKATPLPLVQLGVLCSVGITDPIAFSQIFPYINNFISSLHVTDDPKRIGFYSGLESVHAIFQLLSIYSLAKLSGRLLVGRRPVILSGITGIAVMMTLFGLSKSLPMMLISRGFAGLCSGNTAVMHAVVGELTDASNQAVALPLYGLVWPLGSIIGCVVCSRYMYPMISDDLFLDWEFLRNYPYFLLCFISGMLGILGVVFGLFCLEEVRHITPANAGSSTLYGTMEPSELSRKLSEPHSFTSLLSKSVIRALCGSGFALNFLAGGFEVVFILYCYSAIEDGGLGLSTEKIGYLLLGSGILSMLLQILLMPYLLQTFDKAKMYNFCMCLFPFMFIVLSTLNLIARSGYDEVTGIMNSHTTGLLWAGIALVLSMSRFVCLSFGLGMMLAKEYSPNKASLGVTNALVQFSMSMSRAVSPAFVSTIFALSIEYNLLGGYLWVVIMVLISLGGIYQSATIVNASESRF</sequence>
<dbReference type="OrthoDB" id="419616at2759"/>
<keyword evidence="8" id="KW-1185">Reference proteome</keyword>
<keyword evidence="5 6" id="KW-0472">Membrane</keyword>
<gene>
    <name evidence="7" type="ORF">PILCRDRAFT_794993</name>
</gene>
<evidence type="ECO:0000256" key="2">
    <source>
        <dbReference type="ARBA" id="ARBA00022448"/>
    </source>
</evidence>
<feature type="transmembrane region" description="Helical" evidence="6">
    <location>
        <begin position="460"/>
        <end position="481"/>
    </location>
</feature>
<dbReference type="PANTHER" id="PTHR23504:SF15">
    <property type="entry name" value="MAJOR FACILITATOR SUPERFAMILY (MFS) PROFILE DOMAIN-CONTAINING PROTEIN"/>
    <property type="match status" value="1"/>
</dbReference>
<feature type="transmembrane region" description="Helical" evidence="6">
    <location>
        <begin position="346"/>
        <end position="367"/>
    </location>
</feature>
<evidence type="ECO:0000256" key="6">
    <source>
        <dbReference type="SAM" id="Phobius"/>
    </source>
</evidence>
<dbReference type="AlphaFoldDB" id="A0A0C3FDL3"/>
<dbReference type="HOGENOM" id="CLU_001265_54_6_1"/>
<dbReference type="Proteomes" id="UP000054166">
    <property type="component" value="Unassembled WGS sequence"/>
</dbReference>
<reference evidence="7 8" key="1">
    <citation type="submission" date="2014-04" db="EMBL/GenBank/DDBJ databases">
        <authorList>
            <consortium name="DOE Joint Genome Institute"/>
            <person name="Kuo A."/>
            <person name="Tarkka M."/>
            <person name="Buscot F."/>
            <person name="Kohler A."/>
            <person name="Nagy L.G."/>
            <person name="Floudas D."/>
            <person name="Copeland A."/>
            <person name="Barry K.W."/>
            <person name="Cichocki N."/>
            <person name="Veneault-Fourrey C."/>
            <person name="LaButti K."/>
            <person name="Lindquist E.A."/>
            <person name="Lipzen A."/>
            <person name="Lundell T."/>
            <person name="Morin E."/>
            <person name="Murat C."/>
            <person name="Sun H."/>
            <person name="Tunlid A."/>
            <person name="Henrissat B."/>
            <person name="Grigoriev I.V."/>
            <person name="Hibbett D.S."/>
            <person name="Martin F."/>
            <person name="Nordberg H.P."/>
            <person name="Cantor M.N."/>
            <person name="Hua S.X."/>
        </authorList>
    </citation>
    <scope>NUCLEOTIDE SEQUENCE [LARGE SCALE GENOMIC DNA]</scope>
    <source>
        <strain evidence="7 8">F 1598</strain>
    </source>
</reference>
<feature type="transmembrane region" description="Helical" evidence="6">
    <location>
        <begin position="387"/>
        <end position="412"/>
    </location>
</feature>
<protein>
    <recommendedName>
        <fullName evidence="9">Major facilitator superfamily (MFS) profile domain-containing protein</fullName>
    </recommendedName>
</protein>
<feature type="transmembrane region" description="Helical" evidence="6">
    <location>
        <begin position="315"/>
        <end position="334"/>
    </location>
</feature>
<feature type="transmembrane region" description="Helical" evidence="6">
    <location>
        <begin position="168"/>
        <end position="188"/>
    </location>
</feature>
<proteinExistence type="predicted"/>
<keyword evidence="4 6" id="KW-1133">Transmembrane helix</keyword>
<keyword evidence="2" id="KW-0813">Transport</keyword>
<feature type="transmembrane region" description="Helical" evidence="6">
    <location>
        <begin position="73"/>
        <end position="95"/>
    </location>
</feature>
<accession>A0A0C3FDL3</accession>
<feature type="transmembrane region" description="Helical" evidence="6">
    <location>
        <begin position="438"/>
        <end position="454"/>
    </location>
</feature>
<dbReference type="GO" id="GO:0016020">
    <property type="term" value="C:membrane"/>
    <property type="evidence" value="ECO:0007669"/>
    <property type="project" value="UniProtKB-SubCell"/>
</dbReference>
<organism evidence="7 8">
    <name type="scientific">Piloderma croceum (strain F 1598)</name>
    <dbReference type="NCBI Taxonomy" id="765440"/>
    <lineage>
        <taxon>Eukaryota</taxon>
        <taxon>Fungi</taxon>
        <taxon>Dikarya</taxon>
        <taxon>Basidiomycota</taxon>
        <taxon>Agaricomycotina</taxon>
        <taxon>Agaricomycetes</taxon>
        <taxon>Agaricomycetidae</taxon>
        <taxon>Atheliales</taxon>
        <taxon>Atheliaceae</taxon>
        <taxon>Piloderma</taxon>
    </lineage>
</organism>
<evidence type="ECO:0000256" key="4">
    <source>
        <dbReference type="ARBA" id="ARBA00022989"/>
    </source>
</evidence>
<name>A0A0C3FDL3_PILCF</name>
<dbReference type="EMBL" id="KN833020">
    <property type="protein sequence ID" value="KIM77976.1"/>
    <property type="molecule type" value="Genomic_DNA"/>
</dbReference>